<dbReference type="PANTHER" id="PTHR28259">
    <property type="entry name" value="FLUORIDE EXPORT PROTEIN 1-RELATED"/>
    <property type="match status" value="1"/>
</dbReference>
<comment type="function">
    <text evidence="12">Fluoride-specific ion channel. Important for reducing fluoride concentration in the cell, thus reducing its toxicity.</text>
</comment>
<keyword evidence="4 12" id="KW-0812">Transmembrane</keyword>
<feature type="transmembrane region" description="Helical" evidence="12">
    <location>
        <begin position="54"/>
        <end position="76"/>
    </location>
</feature>
<dbReference type="Proteomes" id="UP001054801">
    <property type="component" value="Chromosome"/>
</dbReference>
<evidence type="ECO:0000256" key="4">
    <source>
        <dbReference type="ARBA" id="ARBA00022692"/>
    </source>
</evidence>
<feature type="binding site" evidence="12">
    <location>
        <position position="98"/>
    </location>
    <ligand>
        <name>Na(+)</name>
        <dbReference type="ChEBI" id="CHEBI:29101"/>
        <note>structural</note>
    </ligand>
</feature>
<accession>A0ABY3SY10</accession>
<evidence type="ECO:0000256" key="2">
    <source>
        <dbReference type="ARBA" id="ARBA00022475"/>
    </source>
</evidence>
<protein>
    <recommendedName>
        <fullName evidence="12">Fluoride-specific ion channel FluC</fullName>
    </recommendedName>
</protein>
<evidence type="ECO:0000256" key="11">
    <source>
        <dbReference type="ARBA" id="ARBA00035585"/>
    </source>
</evidence>
<comment type="catalytic activity">
    <reaction evidence="11">
        <text>fluoride(in) = fluoride(out)</text>
        <dbReference type="Rhea" id="RHEA:76159"/>
        <dbReference type="ChEBI" id="CHEBI:17051"/>
    </reaction>
    <physiologicalReaction direction="left-to-right" evidence="11">
        <dbReference type="Rhea" id="RHEA:76160"/>
    </physiologicalReaction>
</comment>
<comment type="similarity">
    <text evidence="10 12">Belongs to the fluoride channel Fluc/FEX (TC 1.A.43) family.</text>
</comment>
<keyword evidence="5 12" id="KW-1133">Transmembrane helix</keyword>
<keyword evidence="2 12" id="KW-1003">Cell membrane</keyword>
<feature type="binding site" evidence="12">
    <location>
        <position position="95"/>
    </location>
    <ligand>
        <name>Na(+)</name>
        <dbReference type="ChEBI" id="CHEBI:29101"/>
        <note>structural</note>
    </ligand>
</feature>
<keyword evidence="3" id="KW-0997">Cell inner membrane</keyword>
<dbReference type="EMBL" id="CP091244">
    <property type="protein sequence ID" value="UJS24422.1"/>
    <property type="molecule type" value="Genomic_DNA"/>
</dbReference>
<sequence>MTRYLEPRKIYRQDLSRKGSRMWKTLLAIALGAALGAWLRWLLGLKLNTLLPHLAVGTLTANLLGAYIIGFAIAFFSSTNLSPEWKLLIITGFCGSLTTFSTFSAEVMLLFQNGRMAWAAGVISVHVVGSLLMTLTGMATWQWLRTP</sequence>
<dbReference type="InterPro" id="IPR003691">
    <property type="entry name" value="FluC"/>
</dbReference>
<keyword evidence="12" id="KW-0813">Transport</keyword>
<keyword evidence="12" id="KW-0479">Metal-binding</keyword>
<feature type="transmembrane region" description="Helical" evidence="12">
    <location>
        <begin position="21"/>
        <end position="42"/>
    </location>
</feature>
<dbReference type="PANTHER" id="PTHR28259:SF1">
    <property type="entry name" value="FLUORIDE EXPORT PROTEIN 1-RELATED"/>
    <property type="match status" value="1"/>
</dbReference>
<dbReference type="RefSeq" id="WP_236498903.1">
    <property type="nucleotide sequence ID" value="NZ_CP091244.1"/>
</dbReference>
<reference evidence="13" key="1">
    <citation type="journal article" date="2022" name="Microorganisms">
        <title>Two New Species of Filamentous Sulfur Bacteria of the Genus Thiothrix, Thiothrix winogradskyi sp. nov. and 'Candidatus Thiothrix sulfatifontis' sp. nov.</title>
        <authorList>
            <person name="Ravin N.V."/>
            <person name="Rossetti S."/>
            <person name="Beletsky A.V."/>
            <person name="Kadnikov V.V."/>
            <person name="Rudenko T.S."/>
            <person name="Smolyakov D.D."/>
            <person name="Moskvitina M.I."/>
            <person name="Gureeva M.V."/>
            <person name="Mardanov A.V."/>
            <person name="Grabovich M.Y."/>
        </authorList>
    </citation>
    <scope>NUCLEOTIDE SEQUENCE</scope>
    <source>
        <strain evidence="13">CT3</strain>
    </source>
</reference>
<proteinExistence type="inferred from homology"/>
<evidence type="ECO:0000256" key="8">
    <source>
        <dbReference type="ARBA" id="ARBA00023136"/>
    </source>
</evidence>
<evidence type="ECO:0000256" key="6">
    <source>
        <dbReference type="ARBA" id="ARBA00023053"/>
    </source>
</evidence>
<dbReference type="HAMAP" id="MF_00454">
    <property type="entry name" value="FluC"/>
    <property type="match status" value="1"/>
</dbReference>
<keyword evidence="7 12" id="KW-0406">Ion transport</keyword>
<evidence type="ECO:0000256" key="5">
    <source>
        <dbReference type="ARBA" id="ARBA00022989"/>
    </source>
</evidence>
<evidence type="ECO:0000256" key="9">
    <source>
        <dbReference type="ARBA" id="ARBA00023303"/>
    </source>
</evidence>
<comment type="subcellular location">
    <subcellularLocation>
        <location evidence="1 12">Cell membrane</location>
        <topology evidence="1 12">Multi-pass membrane protein</topology>
    </subcellularLocation>
</comment>
<evidence type="ECO:0000256" key="10">
    <source>
        <dbReference type="ARBA" id="ARBA00035120"/>
    </source>
</evidence>
<evidence type="ECO:0000313" key="14">
    <source>
        <dbReference type="Proteomes" id="UP001054801"/>
    </source>
</evidence>
<evidence type="ECO:0000256" key="12">
    <source>
        <dbReference type="HAMAP-Rule" id="MF_00454"/>
    </source>
</evidence>
<name>A0ABY3SY10_9GAMM</name>
<gene>
    <name evidence="12 13" type="primary">crcB</name>
    <name evidence="12" type="synonym">fluC</name>
    <name evidence="13" type="ORF">L2Y54_21235</name>
</gene>
<evidence type="ECO:0000256" key="7">
    <source>
        <dbReference type="ARBA" id="ARBA00023065"/>
    </source>
</evidence>
<feature type="transmembrane region" description="Helical" evidence="12">
    <location>
        <begin position="88"/>
        <end position="111"/>
    </location>
</feature>
<feature type="transmembrane region" description="Helical" evidence="12">
    <location>
        <begin position="117"/>
        <end position="141"/>
    </location>
</feature>
<dbReference type="Pfam" id="PF02537">
    <property type="entry name" value="CRCB"/>
    <property type="match status" value="1"/>
</dbReference>
<evidence type="ECO:0000256" key="1">
    <source>
        <dbReference type="ARBA" id="ARBA00004651"/>
    </source>
</evidence>
<comment type="activity regulation">
    <text evidence="12">Na(+) is not transported, but it plays an essential structural role and its presence is essential for fluoride channel function.</text>
</comment>
<evidence type="ECO:0000256" key="3">
    <source>
        <dbReference type="ARBA" id="ARBA00022519"/>
    </source>
</evidence>
<dbReference type="NCBIfam" id="TIGR00494">
    <property type="entry name" value="crcB"/>
    <property type="match status" value="1"/>
</dbReference>
<keyword evidence="8 12" id="KW-0472">Membrane</keyword>
<dbReference type="NCBIfam" id="NF010792">
    <property type="entry name" value="PRK14196.1"/>
    <property type="match status" value="1"/>
</dbReference>
<keyword evidence="6 12" id="KW-0915">Sodium</keyword>
<keyword evidence="14" id="KW-1185">Reference proteome</keyword>
<organism evidence="13 14">
    <name type="scientific">Thiothrix winogradskyi</name>
    <dbReference type="NCBI Taxonomy" id="96472"/>
    <lineage>
        <taxon>Bacteria</taxon>
        <taxon>Pseudomonadati</taxon>
        <taxon>Pseudomonadota</taxon>
        <taxon>Gammaproteobacteria</taxon>
        <taxon>Thiotrichales</taxon>
        <taxon>Thiotrichaceae</taxon>
        <taxon>Thiothrix</taxon>
    </lineage>
</organism>
<evidence type="ECO:0000313" key="13">
    <source>
        <dbReference type="EMBL" id="UJS24422.1"/>
    </source>
</evidence>
<keyword evidence="9 12" id="KW-0407">Ion channel</keyword>